<dbReference type="AlphaFoldDB" id="A0A6L6WLA4"/>
<proteinExistence type="predicted"/>
<sequence length="286" mass="30034">MKAAVIETFGDADTFQLKGIARPAIEAGQVLVRILASSVNPVDLGVRSGAIVPPDAAQFPMVLGWDAAGVIEEVGADVTLFQPGDRVMAITQQPASGVGTHAEFAAFPADHVTHIADNVPFDTAAATPLAATTALTALKALNLPKGASVLINNTEGAVGQIAAAMAKALQLTVVSTRDQTVDGALDVRGRDHAIQAFNRVKDGGSYVTTVPEWWKPGGQFSPDRGITPVVLEHQINQSDLQQIAAWLAEGVVTPRIETTLPLEDIAKAHRLMERPGLTQKIVLSHG</sequence>
<dbReference type="SMART" id="SM00829">
    <property type="entry name" value="PKS_ER"/>
    <property type="match status" value="1"/>
</dbReference>
<evidence type="ECO:0000256" key="1">
    <source>
        <dbReference type="ARBA" id="ARBA00022857"/>
    </source>
</evidence>
<evidence type="ECO:0000259" key="2">
    <source>
        <dbReference type="SMART" id="SM00829"/>
    </source>
</evidence>
<dbReference type="EMBL" id="WQLV01000007">
    <property type="protein sequence ID" value="MVO16757.1"/>
    <property type="molecule type" value="Genomic_DNA"/>
</dbReference>
<dbReference type="InterPro" id="IPR051603">
    <property type="entry name" value="Zinc-ADH_QOR/CCCR"/>
</dbReference>
<dbReference type="InterPro" id="IPR020843">
    <property type="entry name" value="ER"/>
</dbReference>
<dbReference type="PANTHER" id="PTHR44154:SF1">
    <property type="entry name" value="QUINONE OXIDOREDUCTASE"/>
    <property type="match status" value="1"/>
</dbReference>
<feature type="domain" description="Enoyl reductase (ER)" evidence="2">
    <location>
        <begin position="10"/>
        <end position="283"/>
    </location>
</feature>
<protein>
    <submittedName>
        <fullName evidence="3">Zinc-binding dehydrogenase</fullName>
    </submittedName>
</protein>
<accession>A0A6L6WLA4</accession>
<evidence type="ECO:0000313" key="4">
    <source>
        <dbReference type="Proteomes" id="UP000478892"/>
    </source>
</evidence>
<dbReference type="PANTHER" id="PTHR44154">
    <property type="entry name" value="QUINONE OXIDOREDUCTASE"/>
    <property type="match status" value="1"/>
</dbReference>
<evidence type="ECO:0000313" key="3">
    <source>
        <dbReference type="EMBL" id="MVO16757.1"/>
    </source>
</evidence>
<dbReference type="Pfam" id="PF13602">
    <property type="entry name" value="ADH_zinc_N_2"/>
    <property type="match status" value="1"/>
</dbReference>
<keyword evidence="4" id="KW-1185">Reference proteome</keyword>
<dbReference type="Gene3D" id="3.90.180.10">
    <property type="entry name" value="Medium-chain alcohol dehydrogenases, catalytic domain"/>
    <property type="match status" value="2"/>
</dbReference>
<name>A0A6L6WLA4_9RHOB</name>
<reference evidence="3 4" key="1">
    <citation type="submission" date="2019-12" db="EMBL/GenBank/DDBJ databases">
        <authorList>
            <person name="Zhang Y.-J."/>
        </authorList>
    </citation>
    <scope>NUCLEOTIDE SEQUENCE [LARGE SCALE GENOMIC DNA]</scope>
    <source>
        <strain evidence="3 4">CY05</strain>
    </source>
</reference>
<dbReference type="SUPFAM" id="SSF51735">
    <property type="entry name" value="NAD(P)-binding Rossmann-fold domains"/>
    <property type="match status" value="1"/>
</dbReference>
<dbReference type="InterPro" id="IPR011032">
    <property type="entry name" value="GroES-like_sf"/>
</dbReference>
<dbReference type="RefSeq" id="WP_157022972.1">
    <property type="nucleotide sequence ID" value="NZ_WQLV01000007.1"/>
</dbReference>
<dbReference type="Pfam" id="PF08240">
    <property type="entry name" value="ADH_N"/>
    <property type="match status" value="1"/>
</dbReference>
<keyword evidence="1" id="KW-0521">NADP</keyword>
<dbReference type="CDD" id="cd05289">
    <property type="entry name" value="MDR_like_2"/>
    <property type="match status" value="1"/>
</dbReference>
<dbReference type="GO" id="GO:0016491">
    <property type="term" value="F:oxidoreductase activity"/>
    <property type="evidence" value="ECO:0007669"/>
    <property type="project" value="InterPro"/>
</dbReference>
<dbReference type="InterPro" id="IPR013154">
    <property type="entry name" value="ADH-like_N"/>
</dbReference>
<gene>
    <name evidence="3" type="ORF">GO984_13140</name>
</gene>
<dbReference type="Proteomes" id="UP000478892">
    <property type="component" value="Unassembled WGS sequence"/>
</dbReference>
<dbReference type="InterPro" id="IPR036291">
    <property type="entry name" value="NAD(P)-bd_dom_sf"/>
</dbReference>
<organism evidence="3 4">
    <name type="scientific">Parasedimentitalea huanghaiensis</name>
    <dbReference type="NCBI Taxonomy" id="2682100"/>
    <lineage>
        <taxon>Bacteria</taxon>
        <taxon>Pseudomonadati</taxon>
        <taxon>Pseudomonadota</taxon>
        <taxon>Alphaproteobacteria</taxon>
        <taxon>Rhodobacterales</taxon>
        <taxon>Paracoccaceae</taxon>
        <taxon>Parasedimentitalea</taxon>
    </lineage>
</organism>
<dbReference type="SUPFAM" id="SSF50129">
    <property type="entry name" value="GroES-like"/>
    <property type="match status" value="1"/>
</dbReference>
<comment type="caution">
    <text evidence="3">The sequence shown here is derived from an EMBL/GenBank/DDBJ whole genome shotgun (WGS) entry which is preliminary data.</text>
</comment>